<feature type="coiled-coil region" evidence="10">
    <location>
        <begin position="41"/>
        <end position="75"/>
    </location>
</feature>
<feature type="region of interest" description="Disordered" evidence="11">
    <location>
        <begin position="687"/>
        <end position="737"/>
    </location>
</feature>
<evidence type="ECO:0000256" key="1">
    <source>
        <dbReference type="ARBA" id="ARBA00004245"/>
    </source>
</evidence>
<keyword evidence="13" id="KW-1185">Reference proteome</keyword>
<evidence type="ECO:0000313" key="12">
    <source>
        <dbReference type="EnsemblMetazoa" id="PPA36334.1"/>
    </source>
</evidence>
<dbReference type="GO" id="GO:0034314">
    <property type="term" value="P:Arp2/3 complex-mediated actin nucleation"/>
    <property type="evidence" value="ECO:0000318"/>
    <property type="project" value="GO_Central"/>
</dbReference>
<organism evidence="12 13">
    <name type="scientific">Pristionchus pacificus</name>
    <name type="common">Parasitic nematode worm</name>
    <dbReference type="NCBI Taxonomy" id="54126"/>
    <lineage>
        <taxon>Eukaryota</taxon>
        <taxon>Metazoa</taxon>
        <taxon>Ecdysozoa</taxon>
        <taxon>Nematoda</taxon>
        <taxon>Chromadorea</taxon>
        <taxon>Rhabditida</taxon>
        <taxon>Rhabditina</taxon>
        <taxon>Diplogasteromorpha</taxon>
        <taxon>Diplogasteroidea</taxon>
        <taxon>Neodiplogasteridae</taxon>
        <taxon>Pristionchus</taxon>
    </lineage>
</organism>
<evidence type="ECO:0000256" key="10">
    <source>
        <dbReference type="SAM" id="Coils"/>
    </source>
</evidence>
<accession>A0A2A6CY92</accession>
<evidence type="ECO:0000256" key="9">
    <source>
        <dbReference type="ARBA" id="ARBA00041789"/>
    </source>
</evidence>
<evidence type="ECO:0000313" key="13">
    <source>
        <dbReference type="Proteomes" id="UP000005239"/>
    </source>
</evidence>
<dbReference type="SMART" id="SM00320">
    <property type="entry name" value="WD40"/>
    <property type="match status" value="3"/>
</dbReference>
<dbReference type="InterPro" id="IPR036322">
    <property type="entry name" value="WD40_repeat_dom_sf"/>
</dbReference>
<dbReference type="PANTHER" id="PTHR10709:SF2">
    <property type="entry name" value="ACTIN-RELATED PROTEIN 2_3 COMPLEX SUBUNIT"/>
    <property type="match status" value="1"/>
</dbReference>
<dbReference type="InterPro" id="IPR015943">
    <property type="entry name" value="WD40/YVTN_repeat-like_dom_sf"/>
</dbReference>
<reference evidence="12" key="2">
    <citation type="submission" date="2022-06" db="UniProtKB">
        <authorList>
            <consortium name="EnsemblMetazoa"/>
        </authorList>
    </citation>
    <scope>IDENTIFICATION</scope>
    <source>
        <strain evidence="12">PS312</strain>
    </source>
</reference>
<dbReference type="PANTHER" id="PTHR10709">
    <property type="entry name" value="ACTIN-RELATED PROTEIN 2/3 COMPLEX SUBUNIT 1"/>
    <property type="match status" value="1"/>
</dbReference>
<name>A0A2A6CY92_PRIPA</name>
<dbReference type="GO" id="GO:0005885">
    <property type="term" value="C:Arp2/3 protein complex"/>
    <property type="evidence" value="ECO:0000318"/>
    <property type="project" value="GO_Central"/>
</dbReference>
<feature type="compositionally biased region" description="Basic and acidic residues" evidence="11">
    <location>
        <begin position="687"/>
        <end position="710"/>
    </location>
</feature>
<dbReference type="EnsemblMetazoa" id="PPA36334.1">
    <property type="protein sequence ID" value="PPA36334.1"/>
    <property type="gene ID" value="WBGene00274703"/>
</dbReference>
<dbReference type="OrthoDB" id="406844at2759"/>
<dbReference type="PROSITE" id="PS50082">
    <property type="entry name" value="WD_REPEATS_2"/>
    <property type="match status" value="1"/>
</dbReference>
<evidence type="ECO:0000256" key="6">
    <source>
        <dbReference type="ARBA" id="ARBA00023203"/>
    </source>
</evidence>
<dbReference type="Proteomes" id="UP000005239">
    <property type="component" value="Unassembled WGS sequence"/>
</dbReference>
<accession>A0A8R1UQ30</accession>
<reference evidence="13" key="1">
    <citation type="journal article" date="2008" name="Nat. Genet.">
        <title>The Pristionchus pacificus genome provides a unique perspective on nematode lifestyle and parasitism.</title>
        <authorList>
            <person name="Dieterich C."/>
            <person name="Clifton S.W."/>
            <person name="Schuster L.N."/>
            <person name="Chinwalla A."/>
            <person name="Delehaunty K."/>
            <person name="Dinkelacker I."/>
            <person name="Fulton L."/>
            <person name="Fulton R."/>
            <person name="Godfrey J."/>
            <person name="Minx P."/>
            <person name="Mitreva M."/>
            <person name="Roeseler W."/>
            <person name="Tian H."/>
            <person name="Witte H."/>
            <person name="Yang S.P."/>
            <person name="Wilson R.K."/>
            <person name="Sommer R.J."/>
        </authorList>
    </citation>
    <scope>NUCLEOTIDE SEQUENCE [LARGE SCALE GENOMIC DNA]</scope>
    <source>
        <strain evidence="13">PS312</strain>
    </source>
</reference>
<keyword evidence="4" id="KW-0853">WD repeat</keyword>
<keyword evidence="5" id="KW-0677">Repeat</keyword>
<dbReference type="Gene3D" id="2.130.10.10">
    <property type="entry name" value="YVTN repeat-like/Quinoprotein amine dehydrogenase"/>
    <property type="match status" value="2"/>
</dbReference>
<dbReference type="AlphaFoldDB" id="A0A2A6CY92"/>
<dbReference type="Pfam" id="PF00400">
    <property type="entry name" value="WD40"/>
    <property type="match status" value="1"/>
</dbReference>
<keyword evidence="6" id="KW-0009">Actin-binding</keyword>
<evidence type="ECO:0000256" key="8">
    <source>
        <dbReference type="ARBA" id="ARBA00041244"/>
    </source>
</evidence>
<dbReference type="InterPro" id="IPR017383">
    <property type="entry name" value="ARPC1"/>
</dbReference>
<keyword evidence="10" id="KW-0175">Coiled coil</keyword>
<dbReference type="InterPro" id="IPR001680">
    <property type="entry name" value="WD40_rpt"/>
</dbReference>
<protein>
    <recommendedName>
        <fullName evidence="8">Arp2/3 complex 41 kDa subunit</fullName>
    </recommendedName>
    <alternativeName>
        <fullName evidence="9">p41-ARC</fullName>
    </alternativeName>
</protein>
<evidence type="ECO:0000256" key="5">
    <source>
        <dbReference type="ARBA" id="ARBA00022737"/>
    </source>
</evidence>
<evidence type="ECO:0000256" key="11">
    <source>
        <dbReference type="SAM" id="MobiDB-lite"/>
    </source>
</evidence>
<evidence type="ECO:0000256" key="2">
    <source>
        <dbReference type="ARBA" id="ARBA00006260"/>
    </source>
</evidence>
<evidence type="ECO:0000256" key="7">
    <source>
        <dbReference type="ARBA" id="ARBA00023212"/>
    </source>
</evidence>
<evidence type="ECO:0000256" key="4">
    <source>
        <dbReference type="ARBA" id="ARBA00022574"/>
    </source>
</evidence>
<feature type="compositionally biased region" description="Polar residues" evidence="11">
    <location>
        <begin position="716"/>
        <end position="726"/>
    </location>
</feature>
<dbReference type="GO" id="GO:0051015">
    <property type="term" value="F:actin filament binding"/>
    <property type="evidence" value="ECO:0000318"/>
    <property type="project" value="GO_Central"/>
</dbReference>
<comment type="similarity">
    <text evidence="2">Belongs to the WD repeat ARPC1 family.</text>
</comment>
<gene>
    <name evidence="12" type="primary">WBGene00274703</name>
</gene>
<comment type="subcellular location">
    <subcellularLocation>
        <location evidence="1">Cytoplasm</location>
        <location evidence="1">Cytoskeleton</location>
    </subcellularLocation>
</comment>
<proteinExistence type="inferred from homology"/>
<dbReference type="SUPFAM" id="SSF50978">
    <property type="entry name" value="WD40 repeat-like"/>
    <property type="match status" value="1"/>
</dbReference>
<keyword evidence="7" id="KW-0206">Cytoskeleton</keyword>
<keyword evidence="3" id="KW-0963">Cytoplasm</keyword>
<evidence type="ECO:0000256" key="3">
    <source>
        <dbReference type="ARBA" id="ARBA00022490"/>
    </source>
</evidence>
<sequence>MNELVNVIIDENEKISGEIIRIPKSELEKQVGTNAMVYSQLTEAMQRNRKLAATNQQLKAEKKKLVKEIEVAEDKMHSRIEQLCAHAVLSDRSEGYDNEKTMIERERTIITENEWAMRVMQSNQMNIVSCLDLGMVDSTLAQVLRHHAVFNWTSCFYEPPVAPAVDPSTVDVPAVLYAARDALNMPGLATGKVAQDPVIGRFVRYKTGPVQHWNLGIGPINCHAWNKDRSQVAVCAYSHEVHILEWENGEWVTIHVLNEHGLPVTGIDWARETNKIVTCSQDKNAFVWTFENKTWKPELVVVRINRAATCVRWSPLENKFAVGSGDKLVAICYYEKEKNNWWVSKHIKKSIRSTNRVFSAFIKEVDEKVAPNPWGTKMPFGQLISEFASKGWVHQVHCTPMLPFTCLRWVSENSLLAAGHDCSPVLYAVSNGDFKQVCKLDVQSAQQSTTSSAREMFHSIDTRGWIDCCMGSLKFYIKGEASDWIVREVLDKKEFLLHFNPTGKASGASMRKIVSEQLAASFNVQFPECGGEKSYSQIKEHFDSRRDGIKKILASVNSYTTGTGGGRDKQAEAMVAKLANASETDNLLVSHLKRTPGVFGVGDALLETGHDMQVVMQGRIDEEDVPCSSRAPPEVAKKKCTTSKMTIGGLQKAKDRSHLEWLHASAPLIEKNAIRLGFRGGPERVAVKRERGGERNEDSETPMKKMKEAEGPELAQISSGVATLQQQDRRVASSRPS</sequence>